<gene>
    <name evidence="1" type="ORF">FMUND_15295</name>
</gene>
<evidence type="ECO:0008006" key="3">
    <source>
        <dbReference type="Google" id="ProtNLM"/>
    </source>
</evidence>
<dbReference type="Proteomes" id="UP000544331">
    <property type="component" value="Unassembled WGS sequence"/>
</dbReference>
<reference evidence="1 2" key="1">
    <citation type="submission" date="2020-05" db="EMBL/GenBank/DDBJ databases">
        <title>Identification and distribution of gene clusters putatively required for synthesis of sphingolipid metabolism inhibitors in phylogenetically diverse species of the filamentous fungus Fusarium.</title>
        <authorList>
            <person name="Kim H.-S."/>
            <person name="Busman M."/>
            <person name="Brown D.W."/>
            <person name="Divon H."/>
            <person name="Uhlig S."/>
            <person name="Proctor R.H."/>
        </authorList>
    </citation>
    <scope>NUCLEOTIDE SEQUENCE [LARGE SCALE GENOMIC DNA]</scope>
    <source>
        <strain evidence="1 2">NRRL 66235</strain>
    </source>
</reference>
<dbReference type="InterPro" id="IPR008979">
    <property type="entry name" value="Galactose-bd-like_sf"/>
</dbReference>
<dbReference type="AlphaFoldDB" id="A0A8H6CYK5"/>
<dbReference type="EMBL" id="JAAOAN010000976">
    <property type="protein sequence ID" value="KAF5697766.1"/>
    <property type="molecule type" value="Genomic_DNA"/>
</dbReference>
<evidence type="ECO:0000313" key="2">
    <source>
        <dbReference type="Proteomes" id="UP000544331"/>
    </source>
</evidence>
<evidence type="ECO:0000313" key="1">
    <source>
        <dbReference type="EMBL" id="KAF5697766.1"/>
    </source>
</evidence>
<proteinExistence type="predicted"/>
<dbReference type="PANTHER" id="PTHR36848:SF2">
    <property type="entry name" value="SECRETED PROTEIN"/>
    <property type="match status" value="1"/>
</dbReference>
<dbReference type="OrthoDB" id="2588159at2759"/>
<dbReference type="SUPFAM" id="SSF49785">
    <property type="entry name" value="Galactose-binding domain-like"/>
    <property type="match status" value="1"/>
</dbReference>
<accession>A0A8H6CYK5</accession>
<organism evidence="1 2">
    <name type="scientific">Fusarium mundagurra</name>
    <dbReference type="NCBI Taxonomy" id="1567541"/>
    <lineage>
        <taxon>Eukaryota</taxon>
        <taxon>Fungi</taxon>
        <taxon>Dikarya</taxon>
        <taxon>Ascomycota</taxon>
        <taxon>Pezizomycotina</taxon>
        <taxon>Sordariomycetes</taxon>
        <taxon>Hypocreomycetidae</taxon>
        <taxon>Hypocreales</taxon>
        <taxon>Nectriaceae</taxon>
        <taxon>Fusarium</taxon>
        <taxon>Fusarium fujikuroi species complex</taxon>
    </lineage>
</organism>
<comment type="caution">
    <text evidence="1">The sequence shown here is derived from an EMBL/GenBank/DDBJ whole genome shotgun (WGS) entry which is preliminary data.</text>
</comment>
<protein>
    <recommendedName>
        <fullName evidence="3">Secreted protein</fullName>
    </recommendedName>
</protein>
<dbReference type="Pfam" id="PF17132">
    <property type="entry name" value="Glyco_hydro_106"/>
    <property type="match status" value="1"/>
</dbReference>
<keyword evidence="2" id="KW-1185">Reference proteome</keyword>
<dbReference type="InterPro" id="IPR053161">
    <property type="entry name" value="Ulvan_degrading_GH"/>
</dbReference>
<sequence length="1008" mass="109339">MLLYGHRLLASTAAVSAVVGQGIIPSTNAVPGFEAPAAEYRPKFRYWLPDADVDHDVLKTDIQDLKTIGAGGLEFLPFYNYGFGGVNDSKMETYAFGKPAFRDVLQIALEATKSNGLSMDIALGASQGQGVPSKPLTPGLAVQLVYGKVSVKGGEKFDGALPAAEIDWNENIGFIHPQEKFGGNRLIGVSAAAVASKNASDESNTFISLYEKSLVDLTKNVKDGKLTWTAPKDYKEYVLFAHYERYTNQRAADGYPSDVIANGSWVTDHFSAAGAKLAASFWQKNLLTTQIRQLLKEVGKHTWEDSMEIQASLYWSPSFLDKFKSKRGYDVVKYLPLLFHKSTSFQAAAAPYNTTFTLDGTPDNGQSKYLQDYRLTLNEGYQEYLQAFEDWAESLGLSHSCQVGYNIPLDILADVPIVSTPELESLAFKTPDQMSQFVGPAHLGRRNIISTEIGAVAQGGYSLTIPSLVNLFHDAFAGGVNAMMIHGMTYGGEQIGSTWPGFTPFQYIYTDLWSPKQPAWKYMGEMMNYTARNQFVLQQGVAKKDLAFYLYKDPFGVSNGVSDEYSGTDLRASGFTYEYLSPANFGSKTFKVSNKVLDAAGAGYRALVLDQQQFITAEASQKLVELADAGLPIVVIGSLPSTTIGSKGQDVVTKNISKLKGSKYSNIAFIESADDLLTALDKLSVKPRVTTGSDAAKNLYTVWRSDKGSDYLLLFNQGSASTFEITAEADQGKVPYKLDAWTGQQVALASFKRSSGKVSFQVSLEQGQTAIIAFTSGKSKTSIVSQSENVIDASYGSAGKEGISVILGDDKEASLTLSNGQTKKIPAASNSDKKNALDIDIGDWDLTLESWVPGPDEAKSASVKKVMKLGTQKTLTPWSEISGAQDVSGVGTYTATFKVPRVPSKDSIAVLQFGPVLNTIRAWVNDKQLPAIDIYDAQVDVSDYLVKGSNTIRVEVASTLFNAVKSRVDYVKANGVGPAAPALYTFADWQKHGLIGPVSLKSLRKVSL</sequence>
<dbReference type="Gene3D" id="2.60.120.260">
    <property type="entry name" value="Galactose-binding domain-like"/>
    <property type="match status" value="1"/>
</dbReference>
<name>A0A8H6CYK5_9HYPO</name>
<dbReference type="PANTHER" id="PTHR36848">
    <property type="entry name" value="DNA-BINDING PROTEIN (PUTATIVE SECRETED PROTEIN)-RELATED"/>
    <property type="match status" value="1"/>
</dbReference>